<keyword evidence="3" id="KW-1185">Reference proteome</keyword>
<dbReference type="RefSeq" id="WP_021064926.1">
    <property type="nucleotide sequence ID" value="NZ_ASHR01000014.1"/>
</dbReference>
<evidence type="ECO:0000313" key="3">
    <source>
        <dbReference type="Proteomes" id="UP000016462"/>
    </source>
</evidence>
<gene>
    <name evidence="2" type="ORF">L332_10790</name>
</gene>
<evidence type="ECO:0000256" key="1">
    <source>
        <dbReference type="SAM" id="Phobius"/>
    </source>
</evidence>
<organism evidence="2 3">
    <name type="scientific">Agrococcus pavilionensis RW1</name>
    <dbReference type="NCBI Taxonomy" id="1330458"/>
    <lineage>
        <taxon>Bacteria</taxon>
        <taxon>Bacillati</taxon>
        <taxon>Actinomycetota</taxon>
        <taxon>Actinomycetes</taxon>
        <taxon>Micrococcales</taxon>
        <taxon>Microbacteriaceae</taxon>
        <taxon>Agrococcus</taxon>
    </lineage>
</organism>
<accession>U1LCM3</accession>
<keyword evidence="1" id="KW-1133">Transmembrane helix</keyword>
<dbReference type="InterPro" id="IPR019277">
    <property type="entry name" value="DUF2304"/>
</dbReference>
<protein>
    <recommendedName>
        <fullName evidence="4">DUF2304 domain-containing protein</fullName>
    </recommendedName>
</protein>
<feature type="transmembrane region" description="Helical" evidence="1">
    <location>
        <begin position="38"/>
        <end position="60"/>
    </location>
</feature>
<reference evidence="2 3" key="1">
    <citation type="journal article" date="2013" name="Genome Announc.">
        <title>First draft genome sequence from a member of the genus agrococcus, isolated from modern microbialites.</title>
        <authorList>
            <person name="White R.A.III."/>
            <person name="Grassa C.J."/>
            <person name="Suttle C.A."/>
        </authorList>
    </citation>
    <scope>NUCLEOTIDE SEQUENCE [LARGE SCALE GENOMIC DNA]</scope>
    <source>
        <strain evidence="2 3">RW1</strain>
    </source>
</reference>
<proteinExistence type="predicted"/>
<feature type="transmembrane region" description="Helical" evidence="1">
    <location>
        <begin position="72"/>
        <end position="92"/>
    </location>
</feature>
<dbReference type="OrthoDB" id="8904808at2"/>
<comment type="caution">
    <text evidence="2">The sequence shown here is derived from an EMBL/GenBank/DDBJ whole genome shotgun (WGS) entry which is preliminary data.</text>
</comment>
<name>U1LCM3_9MICO</name>
<evidence type="ECO:0008006" key="4">
    <source>
        <dbReference type="Google" id="ProtNLM"/>
    </source>
</evidence>
<keyword evidence="1" id="KW-0472">Membrane</keyword>
<dbReference type="Proteomes" id="UP000016462">
    <property type="component" value="Unassembled WGS sequence"/>
</dbReference>
<evidence type="ECO:0000313" key="2">
    <source>
        <dbReference type="EMBL" id="ERG64928.1"/>
    </source>
</evidence>
<dbReference type="Pfam" id="PF10066">
    <property type="entry name" value="DUF2304"/>
    <property type="match status" value="1"/>
</dbReference>
<dbReference type="EMBL" id="ASHR01000014">
    <property type="protein sequence ID" value="ERG64928.1"/>
    <property type="molecule type" value="Genomic_DNA"/>
</dbReference>
<dbReference type="AlphaFoldDB" id="U1LCM3"/>
<keyword evidence="1" id="KW-0812">Transmembrane</keyword>
<sequence length="124" mass="12932">MDTGKIVIQIILIIGLAVPAVILVLPTKGARGLAIRRLTMLAALVVGIIAVIFPSLANAVANAVGVGRGADLLLYGLIIVFIGYGLSTSAHLRRVDRQISELTRELAIAEAKPPAPSSTGVEER</sequence>
<feature type="transmembrane region" description="Helical" evidence="1">
    <location>
        <begin position="6"/>
        <end position="26"/>
    </location>
</feature>